<reference evidence="1 2" key="2">
    <citation type="journal article" date="2010" name="Stand. Genomic Sci.">
        <title>Complete genome sequence of Xylanimonas cellulosilytica type strain (XIL07).</title>
        <authorList>
            <person name="Foster B."/>
            <person name="Pukall R."/>
            <person name="Abt B."/>
            <person name="Nolan M."/>
            <person name="Glavina Del Rio T."/>
            <person name="Chen F."/>
            <person name="Lucas S."/>
            <person name="Tice H."/>
            <person name="Pitluck S."/>
            <person name="Cheng J.-F."/>
            <person name="Chertkov O."/>
            <person name="Brettin T."/>
            <person name="Han C."/>
            <person name="Detter J.C."/>
            <person name="Bruce D."/>
            <person name="Goodwin L."/>
            <person name="Ivanova N."/>
            <person name="Mavromatis K."/>
            <person name="Pati A."/>
            <person name="Mikhailova N."/>
            <person name="Chen A."/>
            <person name="Palaniappan K."/>
            <person name="Land M."/>
            <person name="Hauser L."/>
            <person name="Chang Y.-J."/>
            <person name="Jeffries C.D."/>
            <person name="Chain P."/>
            <person name="Rohde M."/>
            <person name="Goeker M."/>
            <person name="Bristow J."/>
            <person name="Eisen J.A."/>
            <person name="Markowitz V."/>
            <person name="Hugenholtz P."/>
            <person name="Kyrpides N.C."/>
            <person name="Klenk H.-P."/>
            <person name="Lapidus A."/>
        </authorList>
    </citation>
    <scope>NUCLEOTIDE SEQUENCE [LARGE SCALE GENOMIC DNA]</scope>
    <source>
        <strain evidence="2">DSM 15894 / CECT 5975 / LMG 20990 / XIL07</strain>
    </source>
</reference>
<dbReference type="Proteomes" id="UP000002255">
    <property type="component" value="Chromosome"/>
</dbReference>
<sequence length="76" mass="8012">MTTSPARSLALRTMRAVADDNRETLTATLRAAAGQPGGVMALIVALAEAANANAQALAPDDWREQLAFIETVEEES</sequence>
<gene>
    <name evidence="1" type="ordered locus">Xcel_2066</name>
</gene>
<evidence type="ECO:0000313" key="2">
    <source>
        <dbReference type="Proteomes" id="UP000002255"/>
    </source>
</evidence>
<accession>D1BU71</accession>
<dbReference type="EMBL" id="CP001821">
    <property type="protein sequence ID" value="ACZ31084.1"/>
    <property type="molecule type" value="Genomic_DNA"/>
</dbReference>
<dbReference type="RefSeq" id="WP_012878826.1">
    <property type="nucleotide sequence ID" value="NC_013530.1"/>
</dbReference>
<name>D1BU71_XYLCX</name>
<dbReference type="STRING" id="446471.Xcel_2066"/>
<protein>
    <submittedName>
        <fullName evidence="1">Uncharacterized protein</fullName>
    </submittedName>
</protein>
<dbReference type="AlphaFoldDB" id="D1BU71"/>
<dbReference type="HOGENOM" id="CLU_2653685_0_0_11"/>
<keyword evidence="2" id="KW-1185">Reference proteome</keyword>
<organism evidence="1 2">
    <name type="scientific">Xylanimonas cellulosilytica (strain DSM 15894 / JCM 12276 / CECT 5975 / KCTC 9989 / LMG 20990 / NBRC 107835 / XIL07)</name>
    <dbReference type="NCBI Taxonomy" id="446471"/>
    <lineage>
        <taxon>Bacteria</taxon>
        <taxon>Bacillati</taxon>
        <taxon>Actinomycetota</taxon>
        <taxon>Actinomycetes</taxon>
        <taxon>Micrococcales</taxon>
        <taxon>Promicromonosporaceae</taxon>
        <taxon>Xylanimonas</taxon>
    </lineage>
</organism>
<dbReference type="KEGG" id="xce:Xcel_2066"/>
<evidence type="ECO:0000313" key="1">
    <source>
        <dbReference type="EMBL" id="ACZ31084.1"/>
    </source>
</evidence>
<proteinExistence type="predicted"/>
<reference evidence="2" key="1">
    <citation type="submission" date="2009-11" db="EMBL/GenBank/DDBJ databases">
        <title>The complete chromosome of Xylanimonas cellulosilytica DSM 15894.</title>
        <authorList>
            <consortium name="US DOE Joint Genome Institute (JGI-PGF)"/>
            <person name="Lucas S."/>
            <person name="Copeland A."/>
            <person name="Lapidus A."/>
            <person name="Glavina del Rio T."/>
            <person name="Dalin E."/>
            <person name="Tice H."/>
            <person name="Bruce D."/>
            <person name="Goodwin L."/>
            <person name="Pitluck S."/>
            <person name="Kyrpides N."/>
            <person name="Mavromatis K."/>
            <person name="Ivanova N."/>
            <person name="Mikhailova N."/>
            <person name="Foster B."/>
            <person name="Clum A."/>
            <person name="Brettin T."/>
            <person name="Detter J.C."/>
            <person name="Han C."/>
            <person name="Larimer F."/>
            <person name="Land M."/>
            <person name="Hauser L."/>
            <person name="Markowitz V."/>
            <person name="Cheng J.F."/>
            <person name="Hugenholtz P."/>
            <person name="Woyke T."/>
            <person name="Wu D."/>
            <person name="Gehrich-Schroeter G."/>
            <person name="Schneider S."/>
            <person name="Pukall S.R."/>
            <person name="Klenk H.P."/>
            <person name="Eisen J.A."/>
        </authorList>
    </citation>
    <scope>NUCLEOTIDE SEQUENCE [LARGE SCALE GENOMIC DNA]</scope>
    <source>
        <strain evidence="2">DSM 15894 / CECT 5975 / LMG 20990 / XIL07</strain>
    </source>
</reference>